<dbReference type="PANTHER" id="PTHR43800">
    <property type="entry name" value="PEPTIDYL-LYSINE N-ACETYLTRANSFERASE YJAB"/>
    <property type="match status" value="1"/>
</dbReference>
<dbReference type="SUPFAM" id="SSF55729">
    <property type="entry name" value="Acyl-CoA N-acyltransferases (Nat)"/>
    <property type="match status" value="1"/>
</dbReference>
<dbReference type="AlphaFoldDB" id="A0A2P8GCH0"/>
<dbReference type="RefSeq" id="WP_106534253.1">
    <property type="nucleotide sequence ID" value="NZ_PYAT01000011.1"/>
</dbReference>
<dbReference type="PANTHER" id="PTHR43800:SF1">
    <property type="entry name" value="PEPTIDYL-LYSINE N-ACETYLTRANSFERASE YJAB"/>
    <property type="match status" value="1"/>
</dbReference>
<sequence>MLVRYKKSCEKIAMGLLSFMPEERELKKLKETMNIYQTNSNWHLFLWKEGEAFVGLVGIELAEGHYTLQHISVNPSFHGEGIGHAMVEKVQQLIPDLEMHGTAFTEAFLEKCSEAKLAVI</sequence>
<evidence type="ECO:0000313" key="4">
    <source>
        <dbReference type="EMBL" id="PSL31671.1"/>
    </source>
</evidence>
<keyword evidence="2" id="KW-0012">Acyltransferase</keyword>
<dbReference type="Pfam" id="PF00583">
    <property type="entry name" value="Acetyltransf_1"/>
    <property type="match status" value="1"/>
</dbReference>
<comment type="caution">
    <text evidence="4">The sequence shown here is derived from an EMBL/GenBank/DDBJ whole genome shotgun (WGS) entry which is preliminary data.</text>
</comment>
<protein>
    <submittedName>
        <fullName evidence="4">Riboflavin biosynthesis RibT protein</fullName>
    </submittedName>
</protein>
<evidence type="ECO:0000256" key="1">
    <source>
        <dbReference type="ARBA" id="ARBA00022679"/>
    </source>
</evidence>
<keyword evidence="5" id="KW-1185">Reference proteome</keyword>
<evidence type="ECO:0000256" key="2">
    <source>
        <dbReference type="ARBA" id="ARBA00023315"/>
    </source>
</evidence>
<dbReference type="CDD" id="cd04301">
    <property type="entry name" value="NAT_SF"/>
    <property type="match status" value="1"/>
</dbReference>
<dbReference type="GO" id="GO:0016747">
    <property type="term" value="F:acyltransferase activity, transferring groups other than amino-acyl groups"/>
    <property type="evidence" value="ECO:0007669"/>
    <property type="project" value="InterPro"/>
</dbReference>
<dbReference type="OrthoDB" id="2189687at2"/>
<dbReference type="InterPro" id="IPR016181">
    <property type="entry name" value="Acyl_CoA_acyltransferase"/>
</dbReference>
<evidence type="ECO:0000259" key="3">
    <source>
        <dbReference type="PROSITE" id="PS51186"/>
    </source>
</evidence>
<feature type="domain" description="N-acetyltransferase" evidence="3">
    <location>
        <begin position="1"/>
        <end position="120"/>
    </location>
</feature>
<keyword evidence="1" id="KW-0808">Transferase</keyword>
<dbReference type="Gene3D" id="3.40.630.30">
    <property type="match status" value="1"/>
</dbReference>
<dbReference type="EMBL" id="PYAT01000011">
    <property type="protein sequence ID" value="PSL31671.1"/>
    <property type="molecule type" value="Genomic_DNA"/>
</dbReference>
<organism evidence="4 5">
    <name type="scientific">Planomicrobium soli</name>
    <dbReference type="NCBI Taxonomy" id="1176648"/>
    <lineage>
        <taxon>Bacteria</taxon>
        <taxon>Bacillati</taxon>
        <taxon>Bacillota</taxon>
        <taxon>Bacilli</taxon>
        <taxon>Bacillales</taxon>
        <taxon>Caryophanaceae</taxon>
        <taxon>Planomicrobium</taxon>
    </lineage>
</organism>
<dbReference type="Proteomes" id="UP000242682">
    <property type="component" value="Unassembled WGS sequence"/>
</dbReference>
<gene>
    <name evidence="4" type="ORF">B0H99_11153</name>
</gene>
<reference evidence="4 5" key="1">
    <citation type="submission" date="2018-03" db="EMBL/GenBank/DDBJ databases">
        <title>Genomic Encyclopedia of Type Strains, Phase III (KMG-III): the genomes of soil and plant-associated and newly described type strains.</title>
        <authorList>
            <person name="Whitman W."/>
        </authorList>
    </citation>
    <scope>NUCLEOTIDE SEQUENCE [LARGE SCALE GENOMIC DNA]</scope>
    <source>
        <strain evidence="4 5">CGMCC 1.12259</strain>
    </source>
</reference>
<dbReference type="PROSITE" id="PS51186">
    <property type="entry name" value="GNAT"/>
    <property type="match status" value="1"/>
</dbReference>
<evidence type="ECO:0000313" key="5">
    <source>
        <dbReference type="Proteomes" id="UP000242682"/>
    </source>
</evidence>
<proteinExistence type="predicted"/>
<name>A0A2P8GCH0_9BACL</name>
<accession>A0A2P8GCH0</accession>
<dbReference type="InterPro" id="IPR000182">
    <property type="entry name" value="GNAT_dom"/>
</dbReference>